<organism evidence="1">
    <name type="scientific">marine sediment metagenome</name>
    <dbReference type="NCBI Taxonomy" id="412755"/>
    <lineage>
        <taxon>unclassified sequences</taxon>
        <taxon>metagenomes</taxon>
        <taxon>ecological metagenomes</taxon>
    </lineage>
</organism>
<evidence type="ECO:0000313" key="1">
    <source>
        <dbReference type="EMBL" id="GAI53305.1"/>
    </source>
</evidence>
<comment type="caution">
    <text evidence="1">The sequence shown here is derived from an EMBL/GenBank/DDBJ whole genome shotgun (WGS) entry which is preliminary data.</text>
</comment>
<protein>
    <submittedName>
        <fullName evidence="1">Uncharacterized protein</fullName>
    </submittedName>
</protein>
<name>X1QQR3_9ZZZZ</name>
<sequence length="51" mass="5186">MVMESAKPTTANSSIALISFINSDAALPASSIGSPIILPLVSRTRTTPIGS</sequence>
<dbReference type="EMBL" id="BARV01041711">
    <property type="protein sequence ID" value="GAI53305.1"/>
    <property type="molecule type" value="Genomic_DNA"/>
</dbReference>
<reference evidence="1" key="1">
    <citation type="journal article" date="2014" name="Front. Microbiol.">
        <title>High frequency of phylogenetically diverse reductive dehalogenase-homologous genes in deep subseafloor sedimentary metagenomes.</title>
        <authorList>
            <person name="Kawai M."/>
            <person name="Futagami T."/>
            <person name="Toyoda A."/>
            <person name="Takaki Y."/>
            <person name="Nishi S."/>
            <person name="Hori S."/>
            <person name="Arai W."/>
            <person name="Tsubouchi T."/>
            <person name="Morono Y."/>
            <person name="Uchiyama I."/>
            <person name="Ito T."/>
            <person name="Fujiyama A."/>
            <person name="Inagaki F."/>
            <person name="Takami H."/>
        </authorList>
    </citation>
    <scope>NUCLEOTIDE SEQUENCE</scope>
    <source>
        <strain evidence="1">Expedition CK06-06</strain>
    </source>
</reference>
<dbReference type="AlphaFoldDB" id="X1QQR3"/>
<proteinExistence type="predicted"/>
<accession>X1QQR3</accession>
<gene>
    <name evidence="1" type="ORF">S06H3_63025</name>
</gene>
<feature type="non-terminal residue" evidence="1">
    <location>
        <position position="51"/>
    </location>
</feature>